<organism evidence="2 3">
    <name type="scientific">Smittium culicis</name>
    <dbReference type="NCBI Taxonomy" id="133412"/>
    <lineage>
        <taxon>Eukaryota</taxon>
        <taxon>Fungi</taxon>
        <taxon>Fungi incertae sedis</taxon>
        <taxon>Zoopagomycota</taxon>
        <taxon>Kickxellomycotina</taxon>
        <taxon>Harpellomycetes</taxon>
        <taxon>Harpellales</taxon>
        <taxon>Legeriomycetaceae</taxon>
        <taxon>Smittium</taxon>
    </lineage>
</organism>
<keyword evidence="3" id="KW-1185">Reference proteome</keyword>
<reference evidence="3" key="1">
    <citation type="submission" date="2017-01" db="EMBL/GenBank/DDBJ databases">
        <authorList>
            <person name="Wang Y."/>
            <person name="White M."/>
            <person name="Kvist S."/>
            <person name="Moncalvo J.-M."/>
        </authorList>
    </citation>
    <scope>NUCLEOTIDE SEQUENCE [LARGE SCALE GENOMIC DNA]</scope>
    <source>
        <strain evidence="3">ID-206-W2</strain>
    </source>
</reference>
<dbReference type="AlphaFoldDB" id="A0A1R1Y760"/>
<proteinExistence type="predicted"/>
<evidence type="ECO:0000313" key="2">
    <source>
        <dbReference type="EMBL" id="OMJ22700.1"/>
    </source>
</evidence>
<dbReference type="OrthoDB" id="5610067at2759"/>
<dbReference type="Proteomes" id="UP000187429">
    <property type="component" value="Unassembled WGS sequence"/>
</dbReference>
<name>A0A1R1Y760_9FUNG</name>
<evidence type="ECO:0000313" key="3">
    <source>
        <dbReference type="Proteomes" id="UP000187429"/>
    </source>
</evidence>
<sequence length="95" mass="10927">MHNYSKPVDENNDGGDIEMGNNDLSNEGKTESLFSEEQIRKGSELIEKFMMEFSKTEGIAEMSRENLCNVVEGLKSKYQQEIETNEYLQYVISSF</sequence>
<protein>
    <submittedName>
        <fullName evidence="2">Uncharacterized protein</fullName>
    </submittedName>
</protein>
<feature type="region of interest" description="Disordered" evidence="1">
    <location>
        <begin position="1"/>
        <end position="37"/>
    </location>
</feature>
<dbReference type="EMBL" id="LSSM01002194">
    <property type="protein sequence ID" value="OMJ22700.1"/>
    <property type="molecule type" value="Genomic_DNA"/>
</dbReference>
<evidence type="ECO:0000256" key="1">
    <source>
        <dbReference type="SAM" id="MobiDB-lite"/>
    </source>
</evidence>
<feature type="compositionally biased region" description="Polar residues" evidence="1">
    <location>
        <begin position="22"/>
        <end position="35"/>
    </location>
</feature>
<accession>A0A1R1Y760</accession>
<gene>
    <name evidence="2" type="ORF">AYI69_g5293</name>
</gene>
<comment type="caution">
    <text evidence="2">The sequence shown here is derived from an EMBL/GenBank/DDBJ whole genome shotgun (WGS) entry which is preliminary data.</text>
</comment>